<organism evidence="2 3">
    <name type="scientific">Medicago truncatula</name>
    <name type="common">Barrel medic</name>
    <name type="synonym">Medicago tribuloides</name>
    <dbReference type="NCBI Taxonomy" id="3880"/>
    <lineage>
        <taxon>Eukaryota</taxon>
        <taxon>Viridiplantae</taxon>
        <taxon>Streptophyta</taxon>
        <taxon>Embryophyta</taxon>
        <taxon>Tracheophyta</taxon>
        <taxon>Spermatophyta</taxon>
        <taxon>Magnoliopsida</taxon>
        <taxon>eudicotyledons</taxon>
        <taxon>Gunneridae</taxon>
        <taxon>Pentapetalae</taxon>
        <taxon>rosids</taxon>
        <taxon>fabids</taxon>
        <taxon>Fabales</taxon>
        <taxon>Fabaceae</taxon>
        <taxon>Papilionoideae</taxon>
        <taxon>50 kb inversion clade</taxon>
        <taxon>NPAAA clade</taxon>
        <taxon>Hologalegina</taxon>
        <taxon>IRL clade</taxon>
        <taxon>Trifolieae</taxon>
        <taxon>Medicago</taxon>
    </lineage>
</organism>
<protein>
    <submittedName>
        <fullName evidence="2">Uncharacterized protein</fullName>
    </submittedName>
</protein>
<accession>A0A396GS58</accession>
<feature type="compositionally biased region" description="Polar residues" evidence="1">
    <location>
        <begin position="60"/>
        <end position="70"/>
    </location>
</feature>
<dbReference type="AlphaFoldDB" id="A0A396GS58"/>
<dbReference type="Proteomes" id="UP000265566">
    <property type="component" value="Chromosome 7"/>
</dbReference>
<gene>
    <name evidence="2" type="ORF">MtrunA17_Chr7g0214341</name>
</gene>
<name>A0A396GS58_MEDTR</name>
<dbReference type="EMBL" id="PSQE01000007">
    <property type="protein sequence ID" value="RHN43976.1"/>
    <property type="molecule type" value="Genomic_DNA"/>
</dbReference>
<reference evidence="3" key="1">
    <citation type="journal article" date="2018" name="Nat. Plants">
        <title>Whole-genome landscape of Medicago truncatula symbiotic genes.</title>
        <authorList>
            <person name="Pecrix Y."/>
            <person name="Staton S.E."/>
            <person name="Sallet E."/>
            <person name="Lelandais-Briere C."/>
            <person name="Moreau S."/>
            <person name="Carrere S."/>
            <person name="Blein T."/>
            <person name="Jardinaud M.F."/>
            <person name="Latrasse D."/>
            <person name="Zouine M."/>
            <person name="Zahm M."/>
            <person name="Kreplak J."/>
            <person name="Mayjonade B."/>
            <person name="Satge C."/>
            <person name="Perez M."/>
            <person name="Cauet S."/>
            <person name="Marande W."/>
            <person name="Chantry-Darmon C."/>
            <person name="Lopez-Roques C."/>
            <person name="Bouchez O."/>
            <person name="Berard A."/>
            <person name="Debelle F."/>
            <person name="Munos S."/>
            <person name="Bendahmane A."/>
            <person name="Berges H."/>
            <person name="Niebel A."/>
            <person name="Buitink J."/>
            <person name="Frugier F."/>
            <person name="Benhamed M."/>
            <person name="Crespi M."/>
            <person name="Gouzy J."/>
            <person name="Gamas P."/>
        </authorList>
    </citation>
    <scope>NUCLEOTIDE SEQUENCE [LARGE SCALE GENOMIC DNA]</scope>
    <source>
        <strain evidence="3">cv. Jemalong A17</strain>
    </source>
</reference>
<evidence type="ECO:0000313" key="2">
    <source>
        <dbReference type="EMBL" id="RHN43976.1"/>
    </source>
</evidence>
<comment type="caution">
    <text evidence="2">The sequence shown here is derived from an EMBL/GenBank/DDBJ whole genome shotgun (WGS) entry which is preliminary data.</text>
</comment>
<feature type="compositionally biased region" description="Polar residues" evidence="1">
    <location>
        <begin position="34"/>
        <end position="50"/>
    </location>
</feature>
<proteinExistence type="predicted"/>
<feature type="region of interest" description="Disordered" evidence="1">
    <location>
        <begin position="84"/>
        <end position="109"/>
    </location>
</feature>
<feature type="region of interest" description="Disordered" evidence="1">
    <location>
        <begin position="24"/>
        <end position="70"/>
    </location>
</feature>
<sequence>MDKLQQSLEDKAAAARKRRISLLQNNKNKARVANSKTLQAGTSLTKSTNYTTPPTRRTTVNSKDTTQTASSKVLNVKHTSKINTSNHLPETMSPSCSQVGTKRNANSSGNAVEVMNNKRKLQTTNADALRKLLSNITSSTLNQIPTQHLHQKGASTGKPAVNSQNQSSILQSTIPNYNYNATQHLPRTGFPSSSNLGTKHTIQTSANGANFINNTNQSNTSKTDVVTPTISDLTSSKLNHIPSTRVHHVGNSQCKLSWISISSHFSLRVNMHFTTL</sequence>
<evidence type="ECO:0000313" key="3">
    <source>
        <dbReference type="Proteomes" id="UP000265566"/>
    </source>
</evidence>
<dbReference type="Gramene" id="rna38019">
    <property type="protein sequence ID" value="RHN43976.1"/>
    <property type="gene ID" value="gene38019"/>
</dbReference>
<evidence type="ECO:0000256" key="1">
    <source>
        <dbReference type="SAM" id="MobiDB-lite"/>
    </source>
</evidence>